<dbReference type="InterPro" id="IPR032675">
    <property type="entry name" value="LRR_dom_sf"/>
</dbReference>
<dbReference type="InterPro" id="IPR055414">
    <property type="entry name" value="LRR_R13L4/SHOC2-like"/>
</dbReference>
<evidence type="ECO:0000256" key="3">
    <source>
        <dbReference type="ARBA" id="ARBA00022475"/>
    </source>
</evidence>
<dbReference type="Gene3D" id="3.80.10.10">
    <property type="entry name" value="Ribonuclease Inhibitor"/>
    <property type="match status" value="4"/>
</dbReference>
<dbReference type="PROSITE" id="PS51450">
    <property type="entry name" value="LRR"/>
    <property type="match status" value="1"/>
</dbReference>
<dbReference type="Gramene" id="PRQ32006">
    <property type="protein sequence ID" value="PRQ32006"/>
    <property type="gene ID" value="RchiOBHm_Chr5g0041631"/>
</dbReference>
<evidence type="ECO:0000256" key="4">
    <source>
        <dbReference type="ARBA" id="ARBA00022614"/>
    </source>
</evidence>
<evidence type="ECO:0000256" key="11">
    <source>
        <dbReference type="ARBA" id="ARBA00023180"/>
    </source>
</evidence>
<evidence type="ECO:0000256" key="5">
    <source>
        <dbReference type="ARBA" id="ARBA00022692"/>
    </source>
</evidence>
<dbReference type="Pfam" id="PF00560">
    <property type="entry name" value="LRR_1"/>
    <property type="match status" value="10"/>
</dbReference>
<dbReference type="InterPro" id="IPR046956">
    <property type="entry name" value="RLP23-like"/>
</dbReference>
<dbReference type="InterPro" id="IPR013210">
    <property type="entry name" value="LRR_N_plant-typ"/>
</dbReference>
<dbReference type="PANTHER" id="PTHR48063:SF90">
    <property type="entry name" value="OS11G0565920 PROTEIN"/>
    <property type="match status" value="1"/>
</dbReference>
<proteinExistence type="inferred from homology"/>
<dbReference type="FunFam" id="3.80.10.10:FF:000383">
    <property type="entry name" value="Leucine-rich repeat receptor protein kinase EMS1"/>
    <property type="match status" value="1"/>
</dbReference>
<evidence type="ECO:0000259" key="13">
    <source>
        <dbReference type="Pfam" id="PF08263"/>
    </source>
</evidence>
<keyword evidence="6" id="KW-0732">Signal</keyword>
<evidence type="ECO:0000256" key="9">
    <source>
        <dbReference type="ARBA" id="ARBA00023136"/>
    </source>
</evidence>
<dbReference type="FunFam" id="3.80.10.10:FF:000111">
    <property type="entry name" value="LRR receptor-like serine/threonine-protein kinase ERECTA"/>
    <property type="match status" value="1"/>
</dbReference>
<evidence type="ECO:0000256" key="6">
    <source>
        <dbReference type="ARBA" id="ARBA00022729"/>
    </source>
</evidence>
<keyword evidence="3" id="KW-1003">Cell membrane</keyword>
<dbReference type="Pfam" id="PF23598">
    <property type="entry name" value="LRR_14"/>
    <property type="match status" value="1"/>
</dbReference>
<dbReference type="EMBL" id="PDCK01000043">
    <property type="protein sequence ID" value="PRQ32006.1"/>
    <property type="molecule type" value="Genomic_DNA"/>
</dbReference>
<reference evidence="15 16" key="1">
    <citation type="journal article" date="2018" name="Nat. Genet.">
        <title>The Rosa genome provides new insights in the design of modern roses.</title>
        <authorList>
            <person name="Bendahmane M."/>
        </authorList>
    </citation>
    <scope>NUCLEOTIDE SEQUENCE [LARGE SCALE GENOMIC DNA]</scope>
    <source>
        <strain evidence="16">cv. Old Blush</strain>
    </source>
</reference>
<dbReference type="FunFam" id="3.80.10.10:FF:000649">
    <property type="entry name" value="Leucine Rich Repeat family protein"/>
    <property type="match status" value="1"/>
</dbReference>
<evidence type="ECO:0000313" key="15">
    <source>
        <dbReference type="EMBL" id="PRQ32006.1"/>
    </source>
</evidence>
<keyword evidence="5 12" id="KW-0812">Transmembrane</keyword>
<keyword evidence="10" id="KW-0675">Receptor</keyword>
<evidence type="ECO:0000256" key="10">
    <source>
        <dbReference type="ARBA" id="ARBA00023170"/>
    </source>
</evidence>
<dbReference type="PRINTS" id="PR00019">
    <property type="entry name" value="LEURICHRPT"/>
</dbReference>
<dbReference type="GO" id="GO:0005886">
    <property type="term" value="C:plasma membrane"/>
    <property type="evidence" value="ECO:0007669"/>
    <property type="project" value="UniProtKB-SubCell"/>
</dbReference>
<dbReference type="SUPFAM" id="SSF52047">
    <property type="entry name" value="RNI-like"/>
    <property type="match status" value="3"/>
</dbReference>
<feature type="domain" description="Disease resistance R13L4/SHOC-2-like LRR" evidence="14">
    <location>
        <begin position="356"/>
        <end position="509"/>
    </location>
</feature>
<dbReference type="InterPro" id="IPR003591">
    <property type="entry name" value="Leu-rich_rpt_typical-subtyp"/>
</dbReference>
<keyword evidence="4" id="KW-0433">Leucine-rich repeat</keyword>
<evidence type="ECO:0000256" key="7">
    <source>
        <dbReference type="ARBA" id="ARBA00022737"/>
    </source>
</evidence>
<evidence type="ECO:0000256" key="1">
    <source>
        <dbReference type="ARBA" id="ARBA00004251"/>
    </source>
</evidence>
<dbReference type="OMA" id="NCTELMI"/>
<gene>
    <name evidence="15" type="ORF">RchiOBHm_Chr5g0041631</name>
</gene>
<dbReference type="OrthoDB" id="1060944at2759"/>
<organism evidence="15 16">
    <name type="scientific">Rosa chinensis</name>
    <name type="common">China rose</name>
    <dbReference type="NCBI Taxonomy" id="74649"/>
    <lineage>
        <taxon>Eukaryota</taxon>
        <taxon>Viridiplantae</taxon>
        <taxon>Streptophyta</taxon>
        <taxon>Embryophyta</taxon>
        <taxon>Tracheophyta</taxon>
        <taxon>Spermatophyta</taxon>
        <taxon>Magnoliopsida</taxon>
        <taxon>eudicotyledons</taxon>
        <taxon>Gunneridae</taxon>
        <taxon>Pentapetalae</taxon>
        <taxon>rosids</taxon>
        <taxon>fabids</taxon>
        <taxon>Rosales</taxon>
        <taxon>Rosaceae</taxon>
        <taxon>Rosoideae</taxon>
        <taxon>Rosoideae incertae sedis</taxon>
        <taxon>Rosa</taxon>
    </lineage>
</organism>
<name>A0A2P6QCV1_ROSCH</name>
<dbReference type="Pfam" id="PF08263">
    <property type="entry name" value="LRRNT_2"/>
    <property type="match status" value="1"/>
</dbReference>
<sequence>MDSFYANLFKPTSYHLLNIIAHYFLFLFLASAYLQTAKLSLGDGLPHSVGSSCIQRERGALLSFKQDVTDPSGRLSSWVGQDCCRWRGISCNNRTGHVVKIDLRNLHWSVDKSTCLGGKINSSLLGLKHLFHLDLSWNDFPHIHIPKFIGQLTSLRYLNLSFTSFGGEIPPSLGNLSNLNYLDLSSAVVSSKNFNWLSYLSSLKYLDLGYLDLGSSALSWVHDVKMPPLLLELYLSECNLGENVPHSLPSMNFTSLLVFDISNNFINSSYPSWFFNLTNLKRLDLEGNFFNGPFPVEIANLKSLEDLGLGNDVLQGQIPKVIGTLCSLRILDLSWNSLDGGLEEVLNGFSNCTNYSLESLDLSNNLLEGELPAALGILENLQELYLSVNHFSGSIPETFGNLSSLKSLDLTSNQMNGSIPESLGQLNQLVDLHLSSRSWEGTSNSWEGILTEAHFLHLSRLKSFQVGTDRPRSLIFNVAHEWVPPFQLDSLYIENCTVGPTFGVWLQSQTELVEVTLHNTGIRDTIPEEWFLKMSSKLTRLDLSYNQIHGKLPFIMNSPNLMYIDLSYNQFEGSLPHWSSNNASILDLRSNLFSGPIPSNYDQLLPTLDELYLSENHLNGTIPPSMCNMRRLSILALRSNQLSGEFPQAWSVWPYMFVVDVSSNNLSGNIPSSMGVPSSLFILKLSNNNFGGKIPSALFQNCTDLRSIDLGGNRFTGSIPLWRSSNVSSGLYKLQLRSNSLSGHIPHRLCSLPALHIIDLGHNNFSGSIPKCLYNLTALAYGNDTGGSYIYNYLEKTSLTLKGQELVYNTTLALVKSIDFSSNNLEGVIPDGISNLIALGTLNLSRNQLSGNIPSNIGNLRWLETLDLSHNQLSGQIPHSLSSLTSLSHLNLSFNCLTGRIPTSTQLQTLNDASIYASNPYLCGFPLLIKCSGDSTLASTNPGGYETENEVKDDNGKLGFYISIILGFILGFWGVCGTLLVKHSWRYAYFRFFDDIKDKVALAIALKVAYFQRRC</sequence>
<evidence type="ECO:0000313" key="16">
    <source>
        <dbReference type="Proteomes" id="UP000238479"/>
    </source>
</evidence>
<dbReference type="FunFam" id="3.80.10.10:FF:000095">
    <property type="entry name" value="LRR receptor-like serine/threonine-protein kinase GSO1"/>
    <property type="match status" value="1"/>
</dbReference>
<evidence type="ECO:0000259" key="14">
    <source>
        <dbReference type="Pfam" id="PF23598"/>
    </source>
</evidence>
<keyword evidence="16" id="KW-1185">Reference proteome</keyword>
<keyword evidence="11" id="KW-0325">Glycoprotein</keyword>
<keyword evidence="9 12" id="KW-0472">Membrane</keyword>
<comment type="similarity">
    <text evidence="2">Belongs to the RLP family.</text>
</comment>
<evidence type="ECO:0000256" key="8">
    <source>
        <dbReference type="ARBA" id="ARBA00022989"/>
    </source>
</evidence>
<dbReference type="PANTHER" id="PTHR48063">
    <property type="entry name" value="LRR RECEPTOR-LIKE KINASE"/>
    <property type="match status" value="1"/>
</dbReference>
<feature type="transmembrane region" description="Helical" evidence="12">
    <location>
        <begin position="958"/>
        <end position="981"/>
    </location>
</feature>
<protein>
    <submittedName>
        <fullName evidence="15">Putative leucine-rich repeat-containing, plant-type, leucine-rich repeat domain, L</fullName>
    </submittedName>
</protein>
<comment type="subcellular location">
    <subcellularLocation>
        <location evidence="1">Cell membrane</location>
        <topology evidence="1">Single-pass type I membrane protein</topology>
    </subcellularLocation>
</comment>
<dbReference type="Pfam" id="PF13516">
    <property type="entry name" value="LRR_6"/>
    <property type="match status" value="1"/>
</dbReference>
<accession>A0A2P6QCV1</accession>
<evidence type="ECO:0000256" key="12">
    <source>
        <dbReference type="SAM" id="Phobius"/>
    </source>
</evidence>
<feature type="domain" description="Leucine-rich repeat-containing N-terminal plant-type" evidence="13">
    <location>
        <begin position="56"/>
        <end position="92"/>
    </location>
</feature>
<keyword evidence="7" id="KW-0677">Repeat</keyword>
<dbReference type="SMART" id="SM00369">
    <property type="entry name" value="LRR_TYP"/>
    <property type="match status" value="10"/>
</dbReference>
<dbReference type="Proteomes" id="UP000238479">
    <property type="component" value="Chromosome 5"/>
</dbReference>
<dbReference type="InterPro" id="IPR001611">
    <property type="entry name" value="Leu-rich_rpt"/>
</dbReference>
<keyword evidence="8 12" id="KW-1133">Transmembrane helix</keyword>
<evidence type="ECO:0000256" key="2">
    <source>
        <dbReference type="ARBA" id="ARBA00009592"/>
    </source>
</evidence>
<dbReference type="AlphaFoldDB" id="A0A2P6QCV1"/>
<comment type="caution">
    <text evidence="15">The sequence shown here is derived from an EMBL/GenBank/DDBJ whole genome shotgun (WGS) entry which is preliminary data.</text>
</comment>
<feature type="transmembrane region" description="Helical" evidence="12">
    <location>
        <begin position="12"/>
        <end position="34"/>
    </location>
</feature>